<protein>
    <recommendedName>
        <fullName evidence="3">Porin family protein</fullName>
    </recommendedName>
</protein>
<name>A0A538SKU6_UNCEI</name>
<dbReference type="InterPro" id="IPR011250">
    <property type="entry name" value="OMP/PagP_B-barrel"/>
</dbReference>
<sequence>MNRFLLGLATSAALLLPGRCLGAKVVLPSPGDIGFAGFAQYGTLLNQGEIGEQFGSGPGFGVRLRYRMHTAATSTTLIATGLEMYQMFGTRTRTTRMLSAGVGLAQVTQKLKDNETLSAGPGVGDGFYVSVGGGTETFLWQSWALDLSLRYQAVILNDTTNHDFQITAGLVFYVTD</sequence>
<organism evidence="1 2">
    <name type="scientific">Eiseniibacteriota bacterium</name>
    <dbReference type="NCBI Taxonomy" id="2212470"/>
    <lineage>
        <taxon>Bacteria</taxon>
        <taxon>Candidatus Eiseniibacteriota</taxon>
    </lineage>
</organism>
<gene>
    <name evidence="1" type="ORF">E6K72_09715</name>
</gene>
<reference evidence="1 2" key="1">
    <citation type="journal article" date="2019" name="Nat. Microbiol.">
        <title>Mediterranean grassland soil C-N compound turnover is dependent on rainfall and depth, and is mediated by genomically divergent microorganisms.</title>
        <authorList>
            <person name="Diamond S."/>
            <person name="Andeer P.F."/>
            <person name="Li Z."/>
            <person name="Crits-Christoph A."/>
            <person name="Burstein D."/>
            <person name="Anantharaman K."/>
            <person name="Lane K.R."/>
            <person name="Thomas B.C."/>
            <person name="Pan C."/>
            <person name="Northen T.R."/>
            <person name="Banfield J.F."/>
        </authorList>
    </citation>
    <scope>NUCLEOTIDE SEQUENCE [LARGE SCALE GENOMIC DNA]</scope>
    <source>
        <strain evidence="1">WS_2</strain>
    </source>
</reference>
<dbReference type="AlphaFoldDB" id="A0A538SKU6"/>
<evidence type="ECO:0000313" key="2">
    <source>
        <dbReference type="Proteomes" id="UP000317716"/>
    </source>
</evidence>
<dbReference type="EMBL" id="VBOS01000343">
    <property type="protein sequence ID" value="TMQ52003.1"/>
    <property type="molecule type" value="Genomic_DNA"/>
</dbReference>
<evidence type="ECO:0008006" key="3">
    <source>
        <dbReference type="Google" id="ProtNLM"/>
    </source>
</evidence>
<evidence type="ECO:0000313" key="1">
    <source>
        <dbReference type="EMBL" id="TMQ52003.1"/>
    </source>
</evidence>
<dbReference type="SUPFAM" id="SSF56925">
    <property type="entry name" value="OMPA-like"/>
    <property type="match status" value="1"/>
</dbReference>
<comment type="caution">
    <text evidence="1">The sequence shown here is derived from an EMBL/GenBank/DDBJ whole genome shotgun (WGS) entry which is preliminary data.</text>
</comment>
<dbReference type="Proteomes" id="UP000317716">
    <property type="component" value="Unassembled WGS sequence"/>
</dbReference>
<accession>A0A538SKU6</accession>
<dbReference type="Gene3D" id="2.40.160.20">
    <property type="match status" value="1"/>
</dbReference>
<proteinExistence type="predicted"/>